<keyword evidence="3" id="KW-1185">Reference proteome</keyword>
<organism evidence="2 3">
    <name type="scientific">Ciona intestinalis</name>
    <name type="common">Transparent sea squirt</name>
    <name type="synonym">Ascidia intestinalis</name>
    <dbReference type="NCBI Taxonomy" id="7719"/>
    <lineage>
        <taxon>Eukaryota</taxon>
        <taxon>Metazoa</taxon>
        <taxon>Chordata</taxon>
        <taxon>Tunicata</taxon>
        <taxon>Ascidiacea</taxon>
        <taxon>Phlebobranchia</taxon>
        <taxon>Cionidae</taxon>
        <taxon>Ciona</taxon>
    </lineage>
</organism>
<dbReference type="HOGENOM" id="CLU_2333021_0_0_1"/>
<evidence type="ECO:0000313" key="2">
    <source>
        <dbReference type="Ensembl" id="ENSCINP00000035508.1"/>
    </source>
</evidence>
<reference evidence="3" key="1">
    <citation type="journal article" date="2002" name="Science">
        <title>The draft genome of Ciona intestinalis: insights into chordate and vertebrate origins.</title>
        <authorList>
            <person name="Dehal P."/>
            <person name="Satou Y."/>
            <person name="Campbell R.K."/>
            <person name="Chapman J."/>
            <person name="Degnan B."/>
            <person name="De Tomaso A."/>
            <person name="Davidson B."/>
            <person name="Di Gregorio A."/>
            <person name="Gelpke M."/>
            <person name="Goodstein D.M."/>
            <person name="Harafuji N."/>
            <person name="Hastings K.E."/>
            <person name="Ho I."/>
            <person name="Hotta K."/>
            <person name="Huang W."/>
            <person name="Kawashima T."/>
            <person name="Lemaire P."/>
            <person name="Martinez D."/>
            <person name="Meinertzhagen I.A."/>
            <person name="Necula S."/>
            <person name="Nonaka M."/>
            <person name="Putnam N."/>
            <person name="Rash S."/>
            <person name="Saiga H."/>
            <person name="Satake M."/>
            <person name="Terry A."/>
            <person name="Yamada L."/>
            <person name="Wang H.G."/>
            <person name="Awazu S."/>
            <person name="Azumi K."/>
            <person name="Boore J."/>
            <person name="Branno M."/>
            <person name="Chin-Bow S."/>
            <person name="DeSantis R."/>
            <person name="Doyle S."/>
            <person name="Francino P."/>
            <person name="Keys D.N."/>
            <person name="Haga S."/>
            <person name="Hayashi H."/>
            <person name="Hino K."/>
            <person name="Imai K.S."/>
            <person name="Inaba K."/>
            <person name="Kano S."/>
            <person name="Kobayashi K."/>
            <person name="Kobayashi M."/>
            <person name="Lee B.I."/>
            <person name="Makabe K.W."/>
            <person name="Manohar C."/>
            <person name="Matassi G."/>
            <person name="Medina M."/>
            <person name="Mochizuki Y."/>
            <person name="Mount S."/>
            <person name="Morishita T."/>
            <person name="Miura S."/>
            <person name="Nakayama A."/>
            <person name="Nishizaka S."/>
            <person name="Nomoto H."/>
            <person name="Ohta F."/>
            <person name="Oishi K."/>
            <person name="Rigoutsos I."/>
            <person name="Sano M."/>
            <person name="Sasaki A."/>
            <person name="Sasakura Y."/>
            <person name="Shoguchi E."/>
            <person name="Shin-i T."/>
            <person name="Spagnuolo A."/>
            <person name="Stainier D."/>
            <person name="Suzuki M.M."/>
            <person name="Tassy O."/>
            <person name="Takatori N."/>
            <person name="Tokuoka M."/>
            <person name="Yagi K."/>
            <person name="Yoshizaki F."/>
            <person name="Wada S."/>
            <person name="Zhang C."/>
            <person name="Hyatt P.D."/>
            <person name="Larimer F."/>
            <person name="Detter C."/>
            <person name="Doggett N."/>
            <person name="Glavina T."/>
            <person name="Hawkins T."/>
            <person name="Richardson P."/>
            <person name="Lucas S."/>
            <person name="Kohara Y."/>
            <person name="Levine M."/>
            <person name="Satoh N."/>
            <person name="Rokhsar D.S."/>
        </authorList>
    </citation>
    <scope>NUCLEOTIDE SEQUENCE [LARGE SCALE GENOMIC DNA]</scope>
</reference>
<feature type="region of interest" description="Disordered" evidence="1">
    <location>
        <begin position="73"/>
        <end position="98"/>
    </location>
</feature>
<name>H2Y0S4_CIOIN</name>
<proteinExistence type="predicted"/>
<reference evidence="2" key="2">
    <citation type="submission" date="2025-08" db="UniProtKB">
        <authorList>
            <consortium name="Ensembl"/>
        </authorList>
    </citation>
    <scope>IDENTIFICATION</scope>
</reference>
<dbReference type="AlphaFoldDB" id="H2Y0S4"/>
<dbReference type="InParanoid" id="H2Y0S4"/>
<evidence type="ECO:0000313" key="3">
    <source>
        <dbReference type="Proteomes" id="UP000008144"/>
    </source>
</evidence>
<sequence length="98" mass="11593">MTKLLLCQLDRNRYYMIGIGVKTDSIKECDEPNLFVGLTDDVTMKNLSGLEKITEMEFRKSMRDHNRRRETYCVKNIYRTKQPQKRESGITADRTPMK</sequence>
<dbReference type="Proteomes" id="UP000008144">
    <property type="component" value="Unassembled WGS sequence"/>
</dbReference>
<evidence type="ECO:0000256" key="1">
    <source>
        <dbReference type="SAM" id="MobiDB-lite"/>
    </source>
</evidence>
<reference evidence="2" key="3">
    <citation type="submission" date="2025-09" db="UniProtKB">
        <authorList>
            <consortium name="Ensembl"/>
        </authorList>
    </citation>
    <scope>IDENTIFICATION</scope>
</reference>
<protein>
    <submittedName>
        <fullName evidence="2">Uncharacterized protein</fullName>
    </submittedName>
</protein>
<dbReference type="Ensembl" id="ENSCINT00000034446.1">
    <property type="protein sequence ID" value="ENSCINP00000035508.1"/>
    <property type="gene ID" value="ENSCING00000022822.1"/>
</dbReference>
<accession>H2Y0S4</accession>